<evidence type="ECO:0000313" key="1">
    <source>
        <dbReference type="EMBL" id="GAA1522578.1"/>
    </source>
</evidence>
<dbReference type="EMBL" id="BAAALX010000016">
    <property type="protein sequence ID" value="GAA1522578.1"/>
    <property type="molecule type" value="Genomic_DNA"/>
</dbReference>
<keyword evidence="2" id="KW-1185">Reference proteome</keyword>
<gene>
    <name evidence="1" type="ORF">GCM10009690_27330</name>
</gene>
<sequence length="54" mass="5990">MRTLRDTETALIVSGNDGSRPYRLAYIIADYVEVQSFAKDLEAARAADAQRRSG</sequence>
<name>A0ABN2AMJ5_9MICO</name>
<reference evidence="1 2" key="1">
    <citation type="journal article" date="2019" name="Int. J. Syst. Evol. Microbiol.">
        <title>The Global Catalogue of Microorganisms (GCM) 10K type strain sequencing project: providing services to taxonomists for standard genome sequencing and annotation.</title>
        <authorList>
            <consortium name="The Broad Institute Genomics Platform"/>
            <consortium name="The Broad Institute Genome Sequencing Center for Infectious Disease"/>
            <person name="Wu L."/>
            <person name="Ma J."/>
        </authorList>
    </citation>
    <scope>NUCLEOTIDE SEQUENCE [LARGE SCALE GENOMIC DNA]</scope>
    <source>
        <strain evidence="1 2">JCM 13318</strain>
    </source>
</reference>
<organism evidence="1 2">
    <name type="scientific">Brevibacterium permense</name>
    <dbReference type="NCBI Taxonomy" id="234834"/>
    <lineage>
        <taxon>Bacteria</taxon>
        <taxon>Bacillati</taxon>
        <taxon>Actinomycetota</taxon>
        <taxon>Actinomycetes</taxon>
        <taxon>Micrococcales</taxon>
        <taxon>Brevibacteriaceae</taxon>
        <taxon>Brevibacterium</taxon>
    </lineage>
</organism>
<proteinExistence type="predicted"/>
<accession>A0ABN2AMJ5</accession>
<dbReference type="Proteomes" id="UP001500177">
    <property type="component" value="Unassembled WGS sequence"/>
</dbReference>
<dbReference type="RefSeq" id="WP_173157436.1">
    <property type="nucleotide sequence ID" value="NZ_BAAALX010000016.1"/>
</dbReference>
<protein>
    <submittedName>
        <fullName evidence="1">Uncharacterized protein</fullName>
    </submittedName>
</protein>
<comment type="caution">
    <text evidence="1">The sequence shown here is derived from an EMBL/GenBank/DDBJ whole genome shotgun (WGS) entry which is preliminary data.</text>
</comment>
<evidence type="ECO:0000313" key="2">
    <source>
        <dbReference type="Proteomes" id="UP001500177"/>
    </source>
</evidence>